<evidence type="ECO:0000256" key="6">
    <source>
        <dbReference type="ARBA" id="ARBA00035180"/>
    </source>
</evidence>
<dbReference type="Pfam" id="PF10780">
    <property type="entry name" value="MRP_L53"/>
    <property type="match status" value="1"/>
</dbReference>
<dbReference type="InterPro" id="IPR019716">
    <property type="entry name" value="Ribosomal_mL53"/>
</dbReference>
<gene>
    <name evidence="7" type="primary">MRPL44</name>
    <name evidence="7" type="ORF">TWF730_006888</name>
</gene>
<evidence type="ECO:0000313" key="8">
    <source>
        <dbReference type="Proteomes" id="UP001373714"/>
    </source>
</evidence>
<comment type="similarity">
    <text evidence="2">Belongs to the mitochondrion-specific ribosomal protein mL53 family.</text>
</comment>
<dbReference type="Proteomes" id="UP001373714">
    <property type="component" value="Unassembled WGS sequence"/>
</dbReference>
<evidence type="ECO:0000256" key="4">
    <source>
        <dbReference type="ARBA" id="ARBA00023128"/>
    </source>
</evidence>
<dbReference type="GO" id="GO:0003735">
    <property type="term" value="F:structural constituent of ribosome"/>
    <property type="evidence" value="ECO:0007669"/>
    <property type="project" value="TreeGrafter"/>
</dbReference>
<keyword evidence="3 7" id="KW-0689">Ribosomal protein</keyword>
<dbReference type="GO" id="GO:0005762">
    <property type="term" value="C:mitochondrial large ribosomal subunit"/>
    <property type="evidence" value="ECO:0007669"/>
    <property type="project" value="TreeGrafter"/>
</dbReference>
<name>A0AAV9VI61_9PEZI</name>
<evidence type="ECO:0000256" key="5">
    <source>
        <dbReference type="ARBA" id="ARBA00023274"/>
    </source>
</evidence>
<evidence type="ECO:0000256" key="1">
    <source>
        <dbReference type="ARBA" id="ARBA00004173"/>
    </source>
</evidence>
<dbReference type="PANTHER" id="PTHR28236">
    <property type="entry name" value="54S RIBOSOMAL PROTEIN L44, MITOCHONDRIAL"/>
    <property type="match status" value="1"/>
</dbReference>
<proteinExistence type="inferred from homology"/>
<dbReference type="Gene3D" id="3.40.30.10">
    <property type="entry name" value="Glutaredoxin"/>
    <property type="match status" value="1"/>
</dbReference>
<evidence type="ECO:0000256" key="3">
    <source>
        <dbReference type="ARBA" id="ARBA00022980"/>
    </source>
</evidence>
<evidence type="ECO:0000313" key="7">
    <source>
        <dbReference type="EMBL" id="KAK6360764.1"/>
    </source>
</evidence>
<dbReference type="InterPro" id="IPR042776">
    <property type="entry name" value="Ribosomal_mL53_fung"/>
</dbReference>
<keyword evidence="8" id="KW-1185">Reference proteome</keyword>
<dbReference type="EMBL" id="JAVHNS010000003">
    <property type="protein sequence ID" value="KAK6360764.1"/>
    <property type="molecule type" value="Genomic_DNA"/>
</dbReference>
<keyword evidence="4" id="KW-0496">Mitochondrion</keyword>
<accession>A0AAV9VI61</accession>
<comment type="subcellular location">
    <subcellularLocation>
        <location evidence="1">Mitochondrion</location>
    </subcellularLocation>
</comment>
<reference evidence="7 8" key="1">
    <citation type="submission" date="2019-10" db="EMBL/GenBank/DDBJ databases">
        <authorList>
            <person name="Palmer J.M."/>
        </authorList>
    </citation>
    <scope>NUCLEOTIDE SEQUENCE [LARGE SCALE GENOMIC DNA]</scope>
    <source>
        <strain evidence="7 8">TWF730</strain>
    </source>
</reference>
<evidence type="ECO:0000256" key="2">
    <source>
        <dbReference type="ARBA" id="ARBA00005557"/>
    </source>
</evidence>
<dbReference type="AlphaFoldDB" id="A0AAV9VI61"/>
<dbReference type="FunFam" id="3.40.30.10:FF:000260">
    <property type="entry name" value="Mitochondrial ribosomal protein L44"/>
    <property type="match status" value="1"/>
</dbReference>
<comment type="caution">
    <text evidence="7">The sequence shown here is derived from an EMBL/GenBank/DDBJ whole genome shotgun (WGS) entry which is preliminary data.</text>
</comment>
<protein>
    <recommendedName>
        <fullName evidence="6">Large ribosomal subunit protein mL53</fullName>
    </recommendedName>
</protein>
<sequence>MITKFLTNVAVSFNPFSKLSKSTRIFLSLLPPDARSTMKIQTKLLPRASEESPKIAVTFKDGKVMELEPSKLSIKDLVEELDRHSRILRKKEDLGGN</sequence>
<dbReference type="PANTHER" id="PTHR28236:SF1">
    <property type="entry name" value="LARGE RIBOSOMAL SUBUNIT PROTEIN ML53"/>
    <property type="match status" value="1"/>
</dbReference>
<organism evidence="7 8">
    <name type="scientific">Orbilia blumenaviensis</name>
    <dbReference type="NCBI Taxonomy" id="1796055"/>
    <lineage>
        <taxon>Eukaryota</taxon>
        <taxon>Fungi</taxon>
        <taxon>Dikarya</taxon>
        <taxon>Ascomycota</taxon>
        <taxon>Pezizomycotina</taxon>
        <taxon>Orbiliomycetes</taxon>
        <taxon>Orbiliales</taxon>
        <taxon>Orbiliaceae</taxon>
        <taxon>Orbilia</taxon>
    </lineage>
</organism>
<keyword evidence="5" id="KW-0687">Ribonucleoprotein</keyword>